<sequence length="174" mass="18542">MTTHTASSGDITRIVAGHRAARRRIVFTNGCFDVLHRGHVEYLEQAKSLGDVLIVAVNDDAGVGRLKGPGRPVNTTADRVFVLSGLSSVDHVVAFGEDTPVRLIELLRPDVYVKGGDYTLDSLPETEIVRSLGGEVVIVGYVADRSTTALIDRIRTPPAGTQDPKGKEVGGSPV</sequence>
<dbReference type="InterPro" id="IPR050385">
    <property type="entry name" value="Archaeal_FAD_synthase"/>
</dbReference>
<comment type="catalytic activity">
    <reaction evidence="7">
        <text>D-glycero-beta-D-manno-heptose 1-phosphate + ATP + H(+) = ADP-D-glycero-beta-D-manno-heptose + diphosphate</text>
        <dbReference type="Rhea" id="RHEA:27465"/>
        <dbReference type="ChEBI" id="CHEBI:15378"/>
        <dbReference type="ChEBI" id="CHEBI:30616"/>
        <dbReference type="ChEBI" id="CHEBI:33019"/>
        <dbReference type="ChEBI" id="CHEBI:59967"/>
        <dbReference type="ChEBI" id="CHEBI:61593"/>
        <dbReference type="EC" id="2.7.7.70"/>
    </reaction>
</comment>
<dbReference type="Gene3D" id="3.40.50.620">
    <property type="entry name" value="HUPs"/>
    <property type="match status" value="1"/>
</dbReference>
<dbReference type="EMBL" id="CP012752">
    <property type="protein sequence ID" value="ALG10494.1"/>
    <property type="molecule type" value="Genomic_DNA"/>
</dbReference>
<dbReference type="AlphaFoldDB" id="A0A0N9I3K3"/>
<evidence type="ECO:0000256" key="6">
    <source>
        <dbReference type="ARBA" id="ARBA00023277"/>
    </source>
</evidence>
<accession>A0A0N9I3K3</accession>
<reference evidence="10 11" key="1">
    <citation type="submission" date="2015-07" db="EMBL/GenBank/DDBJ databases">
        <title>Genome sequencing of Kibdelosporangium phytohabitans.</title>
        <authorList>
            <person name="Qin S."/>
            <person name="Xing K."/>
        </authorList>
    </citation>
    <scope>NUCLEOTIDE SEQUENCE [LARGE SCALE GENOMIC DNA]</scope>
    <source>
        <strain evidence="10 11">KLBMP1111</strain>
    </source>
</reference>
<keyword evidence="5" id="KW-0067">ATP-binding</keyword>
<dbReference type="NCBIfam" id="TIGR00125">
    <property type="entry name" value="cyt_tran_rel"/>
    <property type="match status" value="1"/>
</dbReference>
<dbReference type="PANTHER" id="PTHR43793:SF2">
    <property type="entry name" value="BIFUNCTIONAL PROTEIN HLDE"/>
    <property type="match status" value="1"/>
</dbReference>
<evidence type="ECO:0000256" key="3">
    <source>
        <dbReference type="ARBA" id="ARBA00022695"/>
    </source>
</evidence>
<dbReference type="InterPro" id="IPR004821">
    <property type="entry name" value="Cyt_trans-like"/>
</dbReference>
<dbReference type="KEGG" id="kphy:AOZ06_29590"/>
<evidence type="ECO:0000313" key="10">
    <source>
        <dbReference type="EMBL" id="ALG10494.1"/>
    </source>
</evidence>
<dbReference type="RefSeq" id="WP_054292397.1">
    <property type="nucleotide sequence ID" value="NZ_CP012752.1"/>
</dbReference>
<name>A0A0N9I3K3_9PSEU</name>
<dbReference type="InterPro" id="IPR011914">
    <property type="entry name" value="RfaE_dom_II"/>
</dbReference>
<protein>
    <recommendedName>
        <fullName evidence="1">D-glycero-beta-D-manno-heptose 1-phosphate adenylyltransferase</fullName>
        <ecNumber evidence="1">2.7.7.70</ecNumber>
    </recommendedName>
</protein>
<proteinExistence type="predicted"/>
<evidence type="ECO:0000256" key="1">
    <source>
        <dbReference type="ARBA" id="ARBA00012519"/>
    </source>
</evidence>
<dbReference type="Proteomes" id="UP000063699">
    <property type="component" value="Chromosome"/>
</dbReference>
<keyword evidence="2" id="KW-0808">Transferase</keyword>
<gene>
    <name evidence="10" type="ORF">AOZ06_29590</name>
</gene>
<dbReference type="GO" id="GO:0016779">
    <property type="term" value="F:nucleotidyltransferase activity"/>
    <property type="evidence" value="ECO:0007669"/>
    <property type="project" value="UniProtKB-KW"/>
</dbReference>
<dbReference type="InterPro" id="IPR014729">
    <property type="entry name" value="Rossmann-like_a/b/a_fold"/>
</dbReference>
<evidence type="ECO:0000256" key="5">
    <source>
        <dbReference type="ARBA" id="ARBA00022840"/>
    </source>
</evidence>
<evidence type="ECO:0000256" key="4">
    <source>
        <dbReference type="ARBA" id="ARBA00022741"/>
    </source>
</evidence>
<evidence type="ECO:0000256" key="7">
    <source>
        <dbReference type="ARBA" id="ARBA00047428"/>
    </source>
</evidence>
<evidence type="ECO:0000313" key="11">
    <source>
        <dbReference type="Proteomes" id="UP000063699"/>
    </source>
</evidence>
<keyword evidence="4" id="KW-0547">Nucleotide-binding</keyword>
<feature type="region of interest" description="Disordered" evidence="8">
    <location>
        <begin position="154"/>
        <end position="174"/>
    </location>
</feature>
<dbReference type="EC" id="2.7.7.70" evidence="1"/>
<evidence type="ECO:0000256" key="2">
    <source>
        <dbReference type="ARBA" id="ARBA00022679"/>
    </source>
</evidence>
<keyword evidence="11" id="KW-1185">Reference proteome</keyword>
<organism evidence="10 11">
    <name type="scientific">Kibdelosporangium phytohabitans</name>
    <dbReference type="NCBI Taxonomy" id="860235"/>
    <lineage>
        <taxon>Bacteria</taxon>
        <taxon>Bacillati</taxon>
        <taxon>Actinomycetota</taxon>
        <taxon>Actinomycetes</taxon>
        <taxon>Pseudonocardiales</taxon>
        <taxon>Pseudonocardiaceae</taxon>
        <taxon>Kibdelosporangium</taxon>
    </lineage>
</organism>
<dbReference type="NCBIfam" id="TIGR02199">
    <property type="entry name" value="rfaE_dom_II"/>
    <property type="match status" value="1"/>
</dbReference>
<dbReference type="GO" id="GO:0005975">
    <property type="term" value="P:carbohydrate metabolic process"/>
    <property type="evidence" value="ECO:0007669"/>
    <property type="project" value="InterPro"/>
</dbReference>
<dbReference type="SUPFAM" id="SSF52374">
    <property type="entry name" value="Nucleotidylyl transferase"/>
    <property type="match status" value="1"/>
</dbReference>
<dbReference type="OrthoDB" id="9802794at2"/>
<dbReference type="PANTHER" id="PTHR43793">
    <property type="entry name" value="FAD SYNTHASE"/>
    <property type="match status" value="1"/>
</dbReference>
<evidence type="ECO:0000259" key="9">
    <source>
        <dbReference type="Pfam" id="PF01467"/>
    </source>
</evidence>
<evidence type="ECO:0000256" key="8">
    <source>
        <dbReference type="SAM" id="MobiDB-lite"/>
    </source>
</evidence>
<keyword evidence="6" id="KW-0119">Carbohydrate metabolism</keyword>
<dbReference type="Pfam" id="PF01467">
    <property type="entry name" value="CTP_transf_like"/>
    <property type="match status" value="1"/>
</dbReference>
<dbReference type="GO" id="GO:0005524">
    <property type="term" value="F:ATP binding"/>
    <property type="evidence" value="ECO:0007669"/>
    <property type="project" value="UniProtKB-KW"/>
</dbReference>
<dbReference type="GO" id="GO:0016773">
    <property type="term" value="F:phosphotransferase activity, alcohol group as acceptor"/>
    <property type="evidence" value="ECO:0007669"/>
    <property type="project" value="InterPro"/>
</dbReference>
<dbReference type="STRING" id="860235.AOZ06_29590"/>
<feature type="domain" description="Cytidyltransferase-like" evidence="9">
    <location>
        <begin position="27"/>
        <end position="133"/>
    </location>
</feature>
<keyword evidence="3" id="KW-0548">Nucleotidyltransferase</keyword>